<protein>
    <submittedName>
        <fullName evidence="2">Uncharacterized protein</fullName>
    </submittedName>
</protein>
<evidence type="ECO:0000313" key="3">
    <source>
        <dbReference type="Proteomes" id="UP001357485"/>
    </source>
</evidence>
<evidence type="ECO:0000313" key="2">
    <source>
        <dbReference type="EMBL" id="KAK5186103.1"/>
    </source>
</evidence>
<organism evidence="2 3">
    <name type="scientific">Cryomyces antarcticus</name>
    <dbReference type="NCBI Taxonomy" id="329879"/>
    <lineage>
        <taxon>Eukaryota</taxon>
        <taxon>Fungi</taxon>
        <taxon>Dikarya</taxon>
        <taxon>Ascomycota</taxon>
        <taxon>Pezizomycotina</taxon>
        <taxon>Dothideomycetes</taxon>
        <taxon>Dothideomycetes incertae sedis</taxon>
        <taxon>Cryomyces</taxon>
    </lineage>
</organism>
<comment type="caution">
    <text evidence="2">The sequence shown here is derived from an EMBL/GenBank/DDBJ whole genome shotgun (WGS) entry which is preliminary data.</text>
</comment>
<proteinExistence type="predicted"/>
<accession>A0ABR0LJF4</accession>
<feature type="compositionally biased region" description="Polar residues" evidence="1">
    <location>
        <begin position="1"/>
        <end position="16"/>
    </location>
</feature>
<feature type="compositionally biased region" description="Pro residues" evidence="1">
    <location>
        <begin position="61"/>
        <end position="75"/>
    </location>
</feature>
<dbReference type="Proteomes" id="UP001357485">
    <property type="component" value="Unassembled WGS sequence"/>
</dbReference>
<reference evidence="2 3" key="1">
    <citation type="submission" date="2023-08" db="EMBL/GenBank/DDBJ databases">
        <title>Black Yeasts Isolated from many extreme environments.</title>
        <authorList>
            <person name="Coleine C."/>
            <person name="Stajich J.E."/>
            <person name="Selbmann L."/>
        </authorList>
    </citation>
    <scope>NUCLEOTIDE SEQUENCE [LARGE SCALE GENOMIC DNA]</scope>
    <source>
        <strain evidence="2 3">CCFEE 536</strain>
    </source>
</reference>
<feature type="non-terminal residue" evidence="2">
    <location>
        <position position="177"/>
    </location>
</feature>
<dbReference type="EMBL" id="JAVRRA010019009">
    <property type="protein sequence ID" value="KAK5186103.1"/>
    <property type="molecule type" value="Genomic_DNA"/>
</dbReference>
<keyword evidence="3" id="KW-1185">Reference proteome</keyword>
<feature type="region of interest" description="Disordered" evidence="1">
    <location>
        <begin position="1"/>
        <end position="37"/>
    </location>
</feature>
<sequence>MASEEVQSQNSLTSQIAVPEIFEPSTPTLQHASLPGRLASPGAAAALSNLQASRIEGAKPAPQPPVSSMTPPPSSQIPSMVRVARTPTPPALQLQMSSPPPTVVPQSRSRLLRSYNTLSTLEQVDVASSEELRRLVNELIPNLREARMSAAHHKLQLHMLTLESSEASKRMGVEMDM</sequence>
<feature type="region of interest" description="Disordered" evidence="1">
    <location>
        <begin position="49"/>
        <end position="82"/>
    </location>
</feature>
<gene>
    <name evidence="2" type="ORF">LTR16_009713</name>
</gene>
<name>A0ABR0LJF4_9PEZI</name>
<evidence type="ECO:0000256" key="1">
    <source>
        <dbReference type="SAM" id="MobiDB-lite"/>
    </source>
</evidence>